<dbReference type="SUPFAM" id="SSF50249">
    <property type="entry name" value="Nucleic acid-binding proteins"/>
    <property type="match status" value="1"/>
</dbReference>
<feature type="domain" description="CSD" evidence="1">
    <location>
        <begin position="244"/>
        <end position="308"/>
    </location>
</feature>
<evidence type="ECO:0000259" key="1">
    <source>
        <dbReference type="PROSITE" id="PS51857"/>
    </source>
</evidence>
<dbReference type="RefSeq" id="WP_121089892.1">
    <property type="nucleotide sequence ID" value="NZ_RBZU01000013.1"/>
</dbReference>
<dbReference type="InterPro" id="IPR021139">
    <property type="entry name" value="NYN"/>
</dbReference>
<dbReference type="InterPro" id="IPR002059">
    <property type="entry name" value="CSP_DNA-bd"/>
</dbReference>
<reference evidence="2 3" key="1">
    <citation type="submission" date="2018-10" db="EMBL/GenBank/DDBJ databases">
        <title>Robbsia sp. DHC34, isolated from soil.</title>
        <authorList>
            <person name="Gao Z.-H."/>
            <person name="Qiu L.-H."/>
        </authorList>
    </citation>
    <scope>NUCLEOTIDE SEQUENCE [LARGE SCALE GENOMIC DNA]</scope>
    <source>
        <strain evidence="2 3">DHC34</strain>
    </source>
</reference>
<dbReference type="CDD" id="cd04458">
    <property type="entry name" value="CSP_CDS"/>
    <property type="match status" value="1"/>
</dbReference>
<dbReference type="PANTHER" id="PTHR35458">
    <property type="entry name" value="SLR0755 PROTEIN"/>
    <property type="match status" value="1"/>
</dbReference>
<gene>
    <name evidence="2" type="ORF">D7S86_23355</name>
</gene>
<dbReference type="OrthoDB" id="9794137at2"/>
<sequence>MKKLTKIGVFYDGSYFSIVSSYYMYRHERQSRISISGLHQFIKARVAREEAWDPKFVSVVEAHYFRGRFSTQQVAEREGGLYKERIWEDVLIKEGVTTHYLPMQPRFDSDGYGEKGIDVWLALECFELAQLKELDVVVLVCGDSDYLPLVKKLHRMGVRVAVLGWSFTYKTESGEEAGSRASQILMNEATYPLDMSAIVENMDSLPESEASAMKHFFVRRRAPHEEGQTGDDDAQAAVQDDDGWQLGTICNLLDGYGFITPAVGGENLFFHHTALVNGEFADLVRGQNVRYTIGVGTRGKDVAIEVRTQAAS</sequence>
<name>A0A494XBT8_9BURK</name>
<dbReference type="Pfam" id="PF00313">
    <property type="entry name" value="CSD"/>
    <property type="match status" value="1"/>
</dbReference>
<dbReference type="GO" id="GO:0005829">
    <property type="term" value="C:cytosol"/>
    <property type="evidence" value="ECO:0007669"/>
    <property type="project" value="UniProtKB-ARBA"/>
</dbReference>
<proteinExistence type="predicted"/>
<protein>
    <submittedName>
        <fullName evidence="2">NYN domain-containing protein</fullName>
    </submittedName>
</protein>
<dbReference type="SMART" id="SM00357">
    <property type="entry name" value="CSP"/>
    <property type="match status" value="1"/>
</dbReference>
<dbReference type="EMBL" id="RBZU01000013">
    <property type="protein sequence ID" value="RKP47091.1"/>
    <property type="molecule type" value="Genomic_DNA"/>
</dbReference>
<accession>A0A494XBT8</accession>
<dbReference type="PROSITE" id="PS51857">
    <property type="entry name" value="CSD_2"/>
    <property type="match status" value="1"/>
</dbReference>
<dbReference type="Proteomes" id="UP000270342">
    <property type="component" value="Unassembled WGS sequence"/>
</dbReference>
<evidence type="ECO:0000313" key="3">
    <source>
        <dbReference type="Proteomes" id="UP000270342"/>
    </source>
</evidence>
<keyword evidence="3" id="KW-1185">Reference proteome</keyword>
<dbReference type="GO" id="GO:0003676">
    <property type="term" value="F:nucleic acid binding"/>
    <property type="evidence" value="ECO:0007669"/>
    <property type="project" value="InterPro"/>
</dbReference>
<evidence type="ECO:0000313" key="2">
    <source>
        <dbReference type="EMBL" id="RKP47091.1"/>
    </source>
</evidence>
<dbReference type="AlphaFoldDB" id="A0A494XBT8"/>
<dbReference type="Gene3D" id="2.40.50.140">
    <property type="entry name" value="Nucleic acid-binding proteins"/>
    <property type="match status" value="1"/>
</dbReference>
<dbReference type="Pfam" id="PF01936">
    <property type="entry name" value="NYN"/>
    <property type="match status" value="1"/>
</dbReference>
<dbReference type="InterPro" id="IPR047140">
    <property type="entry name" value="LabA"/>
</dbReference>
<organism evidence="2 3">
    <name type="scientific">Pararobbsia silviterrae</name>
    <dbReference type="NCBI Taxonomy" id="1792498"/>
    <lineage>
        <taxon>Bacteria</taxon>
        <taxon>Pseudomonadati</taxon>
        <taxon>Pseudomonadota</taxon>
        <taxon>Betaproteobacteria</taxon>
        <taxon>Burkholderiales</taxon>
        <taxon>Burkholderiaceae</taxon>
        <taxon>Pararobbsia</taxon>
    </lineage>
</organism>
<dbReference type="Gene3D" id="3.40.50.1010">
    <property type="entry name" value="5'-nuclease"/>
    <property type="match status" value="1"/>
</dbReference>
<dbReference type="PANTHER" id="PTHR35458:SF8">
    <property type="entry name" value="SLR0650 PROTEIN"/>
    <property type="match status" value="1"/>
</dbReference>
<dbReference type="InterPro" id="IPR011129">
    <property type="entry name" value="CSD"/>
</dbReference>
<dbReference type="InterPro" id="IPR012340">
    <property type="entry name" value="NA-bd_OB-fold"/>
</dbReference>
<comment type="caution">
    <text evidence="2">The sequence shown here is derived from an EMBL/GenBank/DDBJ whole genome shotgun (WGS) entry which is preliminary data.</text>
</comment>
<dbReference type="GO" id="GO:0004540">
    <property type="term" value="F:RNA nuclease activity"/>
    <property type="evidence" value="ECO:0007669"/>
    <property type="project" value="InterPro"/>
</dbReference>